<sequence>MGGFFQELAKKLAERWVGLLFVPGALFVVGALLGVNLGHAHALDWTMAVREVSGAAVGRHPSSGQAVVIVALLLAATAVGLVVQAMTGMTRAVWLGRWPRPFAVFARWLTVRRRTRWHAHLKRRRDLERAHPIESRDAAAQHEINLAAERVTKLAMAEPGRPTWMGDRIHAVEQVALNRYGLDLTFAWPRLWLVLPETARTEITSVNGAFAAAVTVGSWAWPALVLGTFWWPALVAALVVGATGWVRARAAITDLSSLTEATLDIHGHTLAAALGVVTETSTGPLTINEGQLITAMVRKGR</sequence>
<gene>
    <name evidence="1" type="ORF">LCL61_28430</name>
</gene>
<proteinExistence type="predicted"/>
<dbReference type="EMBL" id="CP150484">
    <property type="protein sequence ID" value="WYW19477.1"/>
    <property type="molecule type" value="Genomic_DNA"/>
</dbReference>
<reference evidence="1" key="1">
    <citation type="submission" date="2023-10" db="EMBL/GenBank/DDBJ databases">
        <title>Whole genome sequencing of actinobacterial strain Amycolatopsis sp. (BCA-696) identifies the underlying plant growth-promoting genes.</title>
        <authorList>
            <person name="Gandham P."/>
            <person name="Vadla N."/>
            <person name="Saji A."/>
            <person name="Srinivas V."/>
            <person name="Ruperao P."/>
            <person name="Selvanayagam S."/>
            <person name="Saxena R.K."/>
            <person name="Rathore A."/>
            <person name="Gopalakrishnan S."/>
            <person name="Thakur V."/>
        </authorList>
    </citation>
    <scope>NUCLEOTIDE SEQUENCE</scope>
    <source>
        <strain evidence="1">BCA-696</strain>
    </source>
</reference>
<evidence type="ECO:0000313" key="1">
    <source>
        <dbReference type="EMBL" id="WYW19477.1"/>
    </source>
</evidence>
<protein>
    <submittedName>
        <fullName evidence="1">Uncharacterized protein</fullName>
    </submittedName>
</protein>
<evidence type="ECO:0000313" key="2">
    <source>
        <dbReference type="Proteomes" id="UP001456344"/>
    </source>
</evidence>
<keyword evidence="2" id="KW-1185">Reference proteome</keyword>
<accession>A0ACD5BJR0</accession>
<name>A0ACD5BJR0_9PSEU</name>
<organism evidence="1 2">
    <name type="scientific">Amycolatopsis coloradensis</name>
    <dbReference type="NCBI Taxonomy" id="76021"/>
    <lineage>
        <taxon>Bacteria</taxon>
        <taxon>Bacillati</taxon>
        <taxon>Actinomycetota</taxon>
        <taxon>Actinomycetes</taxon>
        <taxon>Pseudonocardiales</taxon>
        <taxon>Pseudonocardiaceae</taxon>
        <taxon>Amycolatopsis</taxon>
    </lineage>
</organism>
<dbReference type="Proteomes" id="UP001456344">
    <property type="component" value="Chromosome"/>
</dbReference>